<proteinExistence type="predicted"/>
<keyword evidence="3" id="KW-1185">Reference proteome</keyword>
<name>A0A318HQC7_9MYCO</name>
<comment type="caution">
    <text evidence="2">The sequence shown here is derived from an EMBL/GenBank/DDBJ whole genome shotgun (WGS) entry which is preliminary data.</text>
</comment>
<accession>A0A318HQC7</accession>
<dbReference type="Proteomes" id="UP000247781">
    <property type="component" value="Unassembled WGS sequence"/>
</dbReference>
<dbReference type="RefSeq" id="WP_110317802.1">
    <property type="nucleotide sequence ID" value="NZ_QJJU01000013.1"/>
</dbReference>
<dbReference type="InterPro" id="IPR017520">
    <property type="entry name" value="CHP03086"/>
</dbReference>
<dbReference type="EMBL" id="QJJU01000013">
    <property type="protein sequence ID" value="PXX06588.1"/>
    <property type="molecule type" value="Genomic_DNA"/>
</dbReference>
<dbReference type="NCBIfam" id="TIGR03086">
    <property type="entry name" value="TIGR03086 family metal-binding protein"/>
    <property type="match status" value="1"/>
</dbReference>
<organism evidence="2 3">
    <name type="scientific">Mycolicibacterium moriokaense</name>
    <dbReference type="NCBI Taxonomy" id="39691"/>
    <lineage>
        <taxon>Bacteria</taxon>
        <taxon>Bacillati</taxon>
        <taxon>Actinomycetota</taxon>
        <taxon>Actinomycetes</taxon>
        <taxon>Mycobacteriales</taxon>
        <taxon>Mycobacteriaceae</taxon>
        <taxon>Mycolicibacterium</taxon>
    </lineage>
</organism>
<reference evidence="2 3" key="2">
    <citation type="submission" date="2018-06" db="EMBL/GenBank/DDBJ databases">
        <title>Sequencing of bacterial isolates from soil warming experiment in Harvard Forest, Massachusetts, USA.</title>
        <authorList>
            <person name="Deangelis K.PhD."/>
        </authorList>
    </citation>
    <scope>NUCLEOTIDE SEQUENCE [LARGE SCALE GENOMIC DNA]</scope>
    <source>
        <strain evidence="2 3">GAS496</strain>
    </source>
</reference>
<dbReference type="AlphaFoldDB" id="A0A318HQC7"/>
<dbReference type="OrthoDB" id="5185819at2"/>
<evidence type="ECO:0000259" key="1">
    <source>
        <dbReference type="Pfam" id="PF11716"/>
    </source>
</evidence>
<evidence type="ECO:0000313" key="2">
    <source>
        <dbReference type="EMBL" id="PXX06588.1"/>
    </source>
</evidence>
<reference evidence="3" key="1">
    <citation type="submission" date="2018-05" db="EMBL/GenBank/DDBJ databases">
        <authorList>
            <person name="Deangelis K."/>
            <person name="Huntemann M."/>
            <person name="Clum A."/>
            <person name="Pillay M."/>
            <person name="Palaniappan K."/>
            <person name="Varghese N."/>
            <person name="Mikhailova N."/>
            <person name="Stamatis D."/>
            <person name="Reddy T."/>
            <person name="Daum C."/>
            <person name="Shapiro N."/>
            <person name="Ivanova N."/>
            <person name="Kyrpides N."/>
            <person name="Woyke T."/>
        </authorList>
    </citation>
    <scope>NUCLEOTIDE SEQUENCE [LARGE SCALE GENOMIC DNA]</scope>
    <source>
        <strain evidence="3">GAS496</strain>
    </source>
</reference>
<dbReference type="GO" id="GO:0046872">
    <property type="term" value="F:metal ion binding"/>
    <property type="evidence" value="ECO:0007669"/>
    <property type="project" value="InterPro"/>
</dbReference>
<dbReference type="NCBIfam" id="TIGR03083">
    <property type="entry name" value="maleylpyruvate isomerase family mycothiol-dependent enzyme"/>
    <property type="match status" value="1"/>
</dbReference>
<dbReference type="InterPro" id="IPR034660">
    <property type="entry name" value="DinB/YfiT-like"/>
</dbReference>
<dbReference type="SUPFAM" id="SSF109854">
    <property type="entry name" value="DinB/YfiT-like putative metalloenzymes"/>
    <property type="match status" value="1"/>
</dbReference>
<dbReference type="Pfam" id="PF11716">
    <property type="entry name" value="MDMPI_N"/>
    <property type="match status" value="1"/>
</dbReference>
<feature type="domain" description="Mycothiol-dependent maleylpyruvate isomerase metal-binding" evidence="1">
    <location>
        <begin position="14"/>
        <end position="139"/>
    </location>
</feature>
<protein>
    <submittedName>
        <fullName evidence="2">Uncharacterized protein (TIGR03086 family)</fullName>
    </submittedName>
</protein>
<evidence type="ECO:0000313" key="3">
    <source>
        <dbReference type="Proteomes" id="UP000247781"/>
    </source>
</evidence>
<dbReference type="Gene3D" id="1.20.120.450">
    <property type="entry name" value="dinb family like domain"/>
    <property type="match status" value="1"/>
</dbReference>
<dbReference type="InterPro" id="IPR024344">
    <property type="entry name" value="MDMPI_metal-binding"/>
</dbReference>
<sequence>MLTNQDIRSVHRTAVMASVDVVNSVTLKDLQRATPCDGWNLSHLLAHMTVQHHGFAAAARGDGANPAHWDIATVADAVAIDPAGTYAAAAADVLEAFADDDVLAASFALPEFGPGAAAPGSQAIGFHFVDYVVHGWDVARAIDAPFTLPADVISAVLPLVFAVPDGDFRSAPTSPFALAIAAGEDVSDLDRALLHLGRSPDWTP</sequence>
<gene>
    <name evidence="2" type="ORF">C8E89_113101</name>
</gene>
<dbReference type="InterPro" id="IPR017517">
    <property type="entry name" value="Maleyloyr_isom"/>
</dbReference>